<name>A0ACB8EUL0_9SAUR</name>
<evidence type="ECO:0000313" key="2">
    <source>
        <dbReference type="Proteomes" id="UP000827872"/>
    </source>
</evidence>
<proteinExistence type="predicted"/>
<dbReference type="Proteomes" id="UP000827872">
    <property type="component" value="Linkage Group LG15"/>
</dbReference>
<sequence>MAAVGCCRSFCRAGWQPTIQLIRGAKSITRHWRPMNIMRQKLMAITEYIPPKPLIPEECMPRVKAVEEEHGFTKLLRRQVEETFRENNMIMVCQYNSAPSYNITLMASTSSVMKHNIHAYIPKQARFSKAVTIIIPFLAGSKYKNLLPLFLGRNLLLVSPETRARERRCLESRKSIPESSISIGGCVDNTIMSKEGFTNYANLPSMAASQGEVVGALSLLSSQTSTLLQRGPIHLTSLLDQYVKQQTGNGAEVKEGGDS</sequence>
<comment type="caution">
    <text evidence="1">The sequence shown here is derived from an EMBL/GenBank/DDBJ whole genome shotgun (WGS) entry which is preliminary data.</text>
</comment>
<dbReference type="EMBL" id="CM037628">
    <property type="protein sequence ID" value="KAH7996428.1"/>
    <property type="molecule type" value="Genomic_DNA"/>
</dbReference>
<organism evidence="1 2">
    <name type="scientific">Sphaerodactylus townsendi</name>
    <dbReference type="NCBI Taxonomy" id="933632"/>
    <lineage>
        <taxon>Eukaryota</taxon>
        <taxon>Metazoa</taxon>
        <taxon>Chordata</taxon>
        <taxon>Craniata</taxon>
        <taxon>Vertebrata</taxon>
        <taxon>Euteleostomi</taxon>
        <taxon>Lepidosauria</taxon>
        <taxon>Squamata</taxon>
        <taxon>Bifurcata</taxon>
        <taxon>Gekkota</taxon>
        <taxon>Sphaerodactylidae</taxon>
        <taxon>Sphaerodactylus</taxon>
    </lineage>
</organism>
<evidence type="ECO:0000313" key="1">
    <source>
        <dbReference type="EMBL" id="KAH7996428.1"/>
    </source>
</evidence>
<protein>
    <submittedName>
        <fullName evidence="1">Uncharacterized protein</fullName>
    </submittedName>
</protein>
<accession>A0ACB8EUL0</accession>
<reference evidence="1" key="1">
    <citation type="submission" date="2021-08" db="EMBL/GenBank/DDBJ databases">
        <title>The first chromosome-level gecko genome reveals the dynamic sex chromosomes of Neotropical dwarf geckos (Sphaerodactylidae: Sphaerodactylus).</title>
        <authorList>
            <person name="Pinto B.J."/>
            <person name="Keating S.E."/>
            <person name="Gamble T."/>
        </authorList>
    </citation>
    <scope>NUCLEOTIDE SEQUENCE</scope>
    <source>
        <strain evidence="1">TG3544</strain>
    </source>
</reference>
<gene>
    <name evidence="1" type="ORF">K3G42_006081</name>
</gene>
<keyword evidence="2" id="KW-1185">Reference proteome</keyword>